<dbReference type="Proteomes" id="UP001234581">
    <property type="component" value="Unassembled WGS sequence"/>
</dbReference>
<gene>
    <name evidence="4" type="ORF">O0I10_000477</name>
</gene>
<dbReference type="RefSeq" id="XP_058349110.1">
    <property type="nucleotide sequence ID" value="XM_058480587.1"/>
</dbReference>
<dbReference type="GO" id="GO:0016788">
    <property type="term" value="F:hydrolase activity, acting on ester bonds"/>
    <property type="evidence" value="ECO:0007669"/>
    <property type="project" value="InterPro"/>
</dbReference>
<comment type="caution">
    <text evidence="4">The sequence shown here is derived from an EMBL/GenBank/DDBJ whole genome shotgun (WGS) entry which is preliminary data.</text>
</comment>
<feature type="transmembrane region" description="Helical" evidence="2">
    <location>
        <begin position="356"/>
        <end position="378"/>
    </location>
</feature>
<dbReference type="InterPro" id="IPR001087">
    <property type="entry name" value="GDSL"/>
</dbReference>
<keyword evidence="1 3" id="KW-0732">Signal</keyword>
<sequence length="414" mass="46179">MGHCVTLIAILSFLTLACFPHLSHAAAVPNVPVDNLVVFGDSYSDLGNFHRWTNGPVWSENVAVAWNASLYSFAYTGSACDNELYPHVPATDRMPSIRDQIELYYNLDLGLDANKTVFAIWVGITDIQKAYQQSLGTEDTQPDFGNIAKCIGQQVRNIRKAFKADRIMVFNVPPLEYMPFFVDDDNALDRAKWGAAAEQLNRMLRKDIAILNRNHHALKLDLVDIHSLLSDIVEDPSMFSFTDASHAYLDACQNQCDNKIDDYLWWDRTHMTGGAHRAIANSILLSGSYANPTSIDAWSLSQVQALIERPGSKYRSPIYVSPPNSGLIDRIVQEKTASSSSQGSFMSTLDNNTGHSMWSCVTIGGILAVLFGAIFKLLKKLRHQSNKHRFHGGLLDPNSVDAPYYYRSPMTEPK</sequence>
<evidence type="ECO:0000256" key="1">
    <source>
        <dbReference type="ARBA" id="ARBA00022729"/>
    </source>
</evidence>
<dbReference type="EMBL" id="JARTCD010000001">
    <property type="protein sequence ID" value="KAJ8664198.1"/>
    <property type="molecule type" value="Genomic_DNA"/>
</dbReference>
<dbReference type="SUPFAM" id="SSF52266">
    <property type="entry name" value="SGNH hydrolase"/>
    <property type="match status" value="1"/>
</dbReference>
<dbReference type="PANTHER" id="PTHR45642:SF139">
    <property type="entry name" value="SGNH HYDROLASE-TYPE ESTERASE DOMAIN-CONTAINING PROTEIN"/>
    <property type="match status" value="1"/>
</dbReference>
<dbReference type="GeneID" id="83207899"/>
<protein>
    <submittedName>
        <fullName evidence="4">Uncharacterized protein</fullName>
    </submittedName>
</protein>
<evidence type="ECO:0000313" key="4">
    <source>
        <dbReference type="EMBL" id="KAJ8664198.1"/>
    </source>
</evidence>
<dbReference type="Pfam" id="PF00657">
    <property type="entry name" value="Lipase_GDSL"/>
    <property type="match status" value="1"/>
</dbReference>
<accession>A0AAD7Y5I4</accession>
<dbReference type="PANTHER" id="PTHR45642">
    <property type="entry name" value="GDSL ESTERASE/LIPASE EXL3"/>
    <property type="match status" value="1"/>
</dbReference>
<evidence type="ECO:0000256" key="3">
    <source>
        <dbReference type="SAM" id="SignalP"/>
    </source>
</evidence>
<dbReference type="Gene3D" id="3.40.50.1110">
    <property type="entry name" value="SGNH hydrolase"/>
    <property type="match status" value="1"/>
</dbReference>
<feature type="signal peptide" evidence="3">
    <location>
        <begin position="1"/>
        <end position="25"/>
    </location>
</feature>
<dbReference type="CDD" id="cd01846">
    <property type="entry name" value="fatty_acyltransferase_like"/>
    <property type="match status" value="1"/>
</dbReference>
<dbReference type="AlphaFoldDB" id="A0AAD7Y5I4"/>
<dbReference type="InterPro" id="IPR050592">
    <property type="entry name" value="GDSL_lipolytic_enzyme"/>
</dbReference>
<reference evidence="4 5" key="1">
    <citation type="submission" date="2023-03" db="EMBL/GenBank/DDBJ databases">
        <title>Genome sequence of Lichtheimia ornata CBS 291.66.</title>
        <authorList>
            <person name="Mohabir J.T."/>
            <person name="Shea T.P."/>
            <person name="Kurbessoian T."/>
            <person name="Berby B."/>
            <person name="Fontaine J."/>
            <person name="Livny J."/>
            <person name="Gnirke A."/>
            <person name="Stajich J.E."/>
            <person name="Cuomo C.A."/>
        </authorList>
    </citation>
    <scope>NUCLEOTIDE SEQUENCE [LARGE SCALE GENOMIC DNA]</scope>
    <source>
        <strain evidence="4">CBS 291.66</strain>
    </source>
</reference>
<feature type="chain" id="PRO_5042045447" evidence="3">
    <location>
        <begin position="26"/>
        <end position="414"/>
    </location>
</feature>
<proteinExistence type="predicted"/>
<keyword evidence="5" id="KW-1185">Reference proteome</keyword>
<evidence type="ECO:0000313" key="5">
    <source>
        <dbReference type="Proteomes" id="UP001234581"/>
    </source>
</evidence>
<dbReference type="InterPro" id="IPR036514">
    <property type="entry name" value="SGNH_hydro_sf"/>
</dbReference>
<name>A0AAD7Y5I4_9FUNG</name>
<evidence type="ECO:0000256" key="2">
    <source>
        <dbReference type="SAM" id="Phobius"/>
    </source>
</evidence>
<keyword evidence="2" id="KW-0812">Transmembrane</keyword>
<keyword evidence="2" id="KW-0472">Membrane</keyword>
<keyword evidence="2" id="KW-1133">Transmembrane helix</keyword>
<organism evidence="4 5">
    <name type="scientific">Lichtheimia ornata</name>
    <dbReference type="NCBI Taxonomy" id="688661"/>
    <lineage>
        <taxon>Eukaryota</taxon>
        <taxon>Fungi</taxon>
        <taxon>Fungi incertae sedis</taxon>
        <taxon>Mucoromycota</taxon>
        <taxon>Mucoromycotina</taxon>
        <taxon>Mucoromycetes</taxon>
        <taxon>Mucorales</taxon>
        <taxon>Lichtheimiaceae</taxon>
        <taxon>Lichtheimia</taxon>
    </lineage>
</organism>